<dbReference type="EMBL" id="KN834835">
    <property type="protein sequence ID" value="KIK52972.1"/>
    <property type="molecule type" value="Genomic_DNA"/>
</dbReference>
<evidence type="ECO:0000313" key="2">
    <source>
        <dbReference type="EMBL" id="KIK52972.1"/>
    </source>
</evidence>
<dbReference type="HOGENOM" id="CLU_2236898_0_0_1"/>
<protein>
    <submittedName>
        <fullName evidence="2">Uncharacterized protein</fullName>
    </submittedName>
</protein>
<evidence type="ECO:0000313" key="3">
    <source>
        <dbReference type="Proteomes" id="UP000053593"/>
    </source>
</evidence>
<sequence length="105" mass="11883">MRAQVIPSECYPGGKPFVKKLKQIRYGDPQPDLKNPTGPPIRQKGEGSSMDMGWGVLEELARRGKYDGDHQGVPVTFQRKFTAHYLRIWVQRWGKTKLGIKSSGI</sequence>
<gene>
    <name evidence="2" type="ORF">GYMLUDRAFT_250801</name>
</gene>
<feature type="region of interest" description="Disordered" evidence="1">
    <location>
        <begin position="28"/>
        <end position="50"/>
    </location>
</feature>
<name>A0A0D0C595_9AGAR</name>
<organism evidence="2 3">
    <name type="scientific">Collybiopsis luxurians FD-317 M1</name>
    <dbReference type="NCBI Taxonomy" id="944289"/>
    <lineage>
        <taxon>Eukaryota</taxon>
        <taxon>Fungi</taxon>
        <taxon>Dikarya</taxon>
        <taxon>Basidiomycota</taxon>
        <taxon>Agaricomycotina</taxon>
        <taxon>Agaricomycetes</taxon>
        <taxon>Agaricomycetidae</taxon>
        <taxon>Agaricales</taxon>
        <taxon>Marasmiineae</taxon>
        <taxon>Omphalotaceae</taxon>
        <taxon>Collybiopsis</taxon>
        <taxon>Collybiopsis luxurians</taxon>
    </lineage>
</organism>
<accession>A0A0D0C595</accession>
<proteinExistence type="predicted"/>
<keyword evidence="3" id="KW-1185">Reference proteome</keyword>
<reference evidence="2 3" key="1">
    <citation type="submission" date="2014-04" db="EMBL/GenBank/DDBJ databases">
        <title>Evolutionary Origins and Diversification of the Mycorrhizal Mutualists.</title>
        <authorList>
            <consortium name="DOE Joint Genome Institute"/>
            <consortium name="Mycorrhizal Genomics Consortium"/>
            <person name="Kohler A."/>
            <person name="Kuo A."/>
            <person name="Nagy L.G."/>
            <person name="Floudas D."/>
            <person name="Copeland A."/>
            <person name="Barry K.W."/>
            <person name="Cichocki N."/>
            <person name="Veneault-Fourrey C."/>
            <person name="LaButti K."/>
            <person name="Lindquist E.A."/>
            <person name="Lipzen A."/>
            <person name="Lundell T."/>
            <person name="Morin E."/>
            <person name="Murat C."/>
            <person name="Riley R."/>
            <person name="Ohm R."/>
            <person name="Sun H."/>
            <person name="Tunlid A."/>
            <person name="Henrissat B."/>
            <person name="Grigoriev I.V."/>
            <person name="Hibbett D.S."/>
            <person name="Martin F."/>
        </authorList>
    </citation>
    <scope>NUCLEOTIDE SEQUENCE [LARGE SCALE GENOMIC DNA]</scope>
    <source>
        <strain evidence="2 3">FD-317 M1</strain>
    </source>
</reference>
<dbReference type="AlphaFoldDB" id="A0A0D0C595"/>
<dbReference type="Proteomes" id="UP000053593">
    <property type="component" value="Unassembled WGS sequence"/>
</dbReference>
<evidence type="ECO:0000256" key="1">
    <source>
        <dbReference type="SAM" id="MobiDB-lite"/>
    </source>
</evidence>